<evidence type="ECO:0008006" key="3">
    <source>
        <dbReference type="Google" id="ProtNLM"/>
    </source>
</evidence>
<reference evidence="2" key="1">
    <citation type="journal article" date="2023" name="Comput. Struct. Biotechnol. J.">
        <title>Discovery of a novel marine Bacteroidetes with a rich repertoire of carbohydrate-active enzymes.</title>
        <authorList>
            <person name="Chen B."/>
            <person name="Liu G."/>
            <person name="Chen Q."/>
            <person name="Wang H."/>
            <person name="Liu L."/>
            <person name="Tang K."/>
        </authorList>
    </citation>
    <scope>NUCLEOTIDE SEQUENCE</scope>
    <source>
        <strain evidence="2">TK19036</strain>
    </source>
</reference>
<feature type="signal peptide" evidence="1">
    <location>
        <begin position="1"/>
        <end position="20"/>
    </location>
</feature>
<dbReference type="AlphaFoldDB" id="A0AA49GTM3"/>
<accession>A0AA49GTM3</accession>
<reference evidence="2" key="2">
    <citation type="journal article" date="2024" name="Antonie Van Leeuwenhoek">
        <title>Roseihalotalea indica gen. nov., sp. nov., a halophilic Bacteroidetes from mesopelagic Southwest Indian Ocean with higher carbohydrate metabolic potential.</title>
        <authorList>
            <person name="Chen B."/>
            <person name="Zhang M."/>
            <person name="Lin D."/>
            <person name="Ye J."/>
            <person name="Tang K."/>
        </authorList>
    </citation>
    <scope>NUCLEOTIDE SEQUENCE</scope>
    <source>
        <strain evidence="2">TK19036</strain>
    </source>
</reference>
<feature type="chain" id="PRO_5041207647" description="Cycloisomerase" evidence="1">
    <location>
        <begin position="21"/>
        <end position="265"/>
    </location>
</feature>
<proteinExistence type="predicted"/>
<evidence type="ECO:0000256" key="1">
    <source>
        <dbReference type="SAM" id="SignalP"/>
    </source>
</evidence>
<gene>
    <name evidence="2" type="ORF">K4G66_01785</name>
</gene>
<keyword evidence="1" id="KW-0732">Signal</keyword>
<dbReference type="EMBL" id="CP120682">
    <property type="protein sequence ID" value="WKN37439.1"/>
    <property type="molecule type" value="Genomic_DNA"/>
</dbReference>
<organism evidence="2">
    <name type="scientific">Roseihalotalea indica</name>
    <dbReference type="NCBI Taxonomy" id="2867963"/>
    <lineage>
        <taxon>Bacteria</taxon>
        <taxon>Pseudomonadati</taxon>
        <taxon>Bacteroidota</taxon>
        <taxon>Cytophagia</taxon>
        <taxon>Cytophagales</taxon>
        <taxon>Catalimonadaceae</taxon>
        <taxon>Roseihalotalea</taxon>
    </lineage>
</organism>
<name>A0AA49GTM3_9BACT</name>
<sequence>MNKVVLVFLLINVTVLSSIAQSPVEVKRYNVAEAQQGVAVDENHFYVINNHSIRKYTKSDGMEVASWEDTTGLIKHLNSGIIIDGTLYCTNSNYPNSPMASSLEMFDPETLTHTGNHSFGIQIGSATWVDQYEGAWYVAFAHYTGRGSTENKDNRWTQLVKFDTTWRQQAAWVFPEDMIAEFGTRSSSGGFIAPDGSIYCTGHDLPKLYVLHFPKLGYTLDWQQTIDVANEGQGVALDDTSAERQIYGILRNENAVVVSSLPDEP</sequence>
<dbReference type="SUPFAM" id="SSF50952">
    <property type="entry name" value="Soluble quinoprotein glucose dehydrogenase"/>
    <property type="match status" value="1"/>
</dbReference>
<protein>
    <recommendedName>
        <fullName evidence="3">Cycloisomerase</fullName>
    </recommendedName>
</protein>
<evidence type="ECO:0000313" key="2">
    <source>
        <dbReference type="EMBL" id="WKN37439.1"/>
    </source>
</evidence>
<dbReference type="InterPro" id="IPR011041">
    <property type="entry name" value="Quinoprot_gluc/sorb_DH_b-prop"/>
</dbReference>